<dbReference type="Proteomes" id="UP001165342">
    <property type="component" value="Unassembled WGS sequence"/>
</dbReference>
<dbReference type="Gene3D" id="2.60.40.10">
    <property type="entry name" value="Immunoglobulins"/>
    <property type="match status" value="1"/>
</dbReference>
<dbReference type="EMBL" id="JAMGBE010000004">
    <property type="protein sequence ID" value="MCL6730899.1"/>
    <property type="molecule type" value="Genomic_DNA"/>
</dbReference>
<dbReference type="InterPro" id="IPR013783">
    <property type="entry name" value="Ig-like_fold"/>
</dbReference>
<comment type="caution">
    <text evidence="2">The sequence shown here is derived from an EMBL/GenBank/DDBJ whole genome shotgun (WGS) entry which is preliminary data.</text>
</comment>
<keyword evidence="3" id="KW-1185">Reference proteome</keyword>
<dbReference type="RefSeq" id="WP_249832391.1">
    <property type="nucleotide sequence ID" value="NZ_JAMGBE010000004.1"/>
</dbReference>
<organism evidence="2 3">
    <name type="scientific">Sphingomonas hankyongi</name>
    <dbReference type="NCBI Taxonomy" id="2908209"/>
    <lineage>
        <taxon>Bacteria</taxon>
        <taxon>Pseudomonadati</taxon>
        <taxon>Pseudomonadota</taxon>
        <taxon>Alphaproteobacteria</taxon>
        <taxon>Sphingomonadales</taxon>
        <taxon>Sphingomonadaceae</taxon>
        <taxon>Sphingomonas</taxon>
    </lineage>
</organism>
<feature type="chain" id="PRO_5045995376" evidence="1">
    <location>
        <begin position="32"/>
        <end position="896"/>
    </location>
</feature>
<sequence length="896" mass="96071">MTGGRKWLRKAAVLLALCAGGIGASAPGALADAWTADPDTQFLLDVNIRQLRLGDGVRAYQMPEGACVVLGDFLTALDVPISIDLATKRASGWAFTEKNRIAIDYAARTAHYGEASEQLAEGTVRETPEGWCVDTAALSRWFGISVKPVMSGSVLKLESAQKLPVELAAERAQRAKHIRKASFDLNGLPQIRLPYRMWRAPALDFVVSGGITYRAKDGMRIDRRTSVYAAGEIARMSYDAQYTSNEKGMPESVRVRAFRSDPDAQLLGPLKATHFGVGDVVGFDSRLTGAGSSGRGAVVTNRPLVTQTAFDRTRFEGDLPVGWEAEIYRNGELLAFAKPTSDQRYLFEDVQLLYGDNHIEIRMYGPQGQVRTRDEQINVGQENVPKGKTWYWAGLNQPAHDLFALHKTAVSADVPKAQAAVSVEHGIDDRTSVGALARTMLLDDERVTFVEGSIRRSVGPAMVEVSAARESSGRTAARAQILGRFGPVNVNAEAIIASDFHLQGTRQRSLRDARLALDAPLKIGRTVFPAHADVHFVDRKDGTRQLEAAARLAANFSRFNLATDLRYRKDSGTGADPPPAEINWGVIGTGRIGDVRLRGGGTFDISPKAQFRTAELSAYWSASDRVDWEGDLVYEADSKRARARVSHIRRLDSMAIALTGEAATDGSVALGFNVNFSLDPRNGLSISRTPLAQGGLVRATVYRDLNDNGVRDFSEPLEKGALITAGTRPADHLTDAKGATTVAGLATYTPVAIGIDETSLSDPTLTPRKALQVVVPRAGIPVDVQIGLVGGGDVEGAIVKSGGLGFEGLTLELVDQAGKVVATVQTDFDGFFLFERVPYGSYGLRIAPESAAAAKISPMIDARIDIGPNKSVVRLGSIPVSPIAVIAAAGSGSATP</sequence>
<dbReference type="SUPFAM" id="SSF49478">
    <property type="entry name" value="Cna protein B-type domain"/>
    <property type="match status" value="1"/>
</dbReference>
<reference evidence="2" key="1">
    <citation type="submission" date="2022-05" db="EMBL/GenBank/DDBJ databases">
        <authorList>
            <person name="Jo J.-H."/>
            <person name="Im W.-T."/>
        </authorList>
    </citation>
    <scope>NUCLEOTIDE SEQUENCE</scope>
    <source>
        <strain evidence="2">SE220</strain>
    </source>
</reference>
<accession>A0ABT0S4W1</accession>
<gene>
    <name evidence="2" type="ORF">LZ538_12700</name>
</gene>
<evidence type="ECO:0000256" key="1">
    <source>
        <dbReference type="SAM" id="SignalP"/>
    </source>
</evidence>
<name>A0ABT0S4W1_9SPHN</name>
<protein>
    <submittedName>
        <fullName evidence="2">Carboxypeptidase-like regulatory domain-containing protein</fullName>
    </submittedName>
</protein>
<keyword evidence="1" id="KW-0732">Signal</keyword>
<proteinExistence type="predicted"/>
<feature type="signal peptide" evidence="1">
    <location>
        <begin position="1"/>
        <end position="31"/>
    </location>
</feature>
<evidence type="ECO:0000313" key="2">
    <source>
        <dbReference type="EMBL" id="MCL6730899.1"/>
    </source>
</evidence>
<evidence type="ECO:0000313" key="3">
    <source>
        <dbReference type="Proteomes" id="UP001165342"/>
    </source>
</evidence>